<keyword evidence="10" id="KW-0686">Riboflavin biosynthesis</keyword>
<evidence type="ECO:0000313" key="17">
    <source>
        <dbReference type="Proteomes" id="UP001196601"/>
    </source>
</evidence>
<dbReference type="EMBL" id="JADPMV010000001">
    <property type="protein sequence ID" value="MBS7662068.1"/>
    <property type="molecule type" value="Genomic_DNA"/>
</dbReference>
<dbReference type="RefSeq" id="WP_213639376.1">
    <property type="nucleotide sequence ID" value="NZ_JADPMV010000001.1"/>
</dbReference>
<dbReference type="InterPro" id="IPR017945">
    <property type="entry name" value="DHBP_synth_RibB-like_a/b_dom"/>
</dbReference>
<evidence type="ECO:0000259" key="15">
    <source>
        <dbReference type="Pfam" id="PF00925"/>
    </source>
</evidence>
<comment type="pathway">
    <text evidence="5">Cofactor biosynthesis; riboflavin biosynthesis; 2-hydroxy-3-oxobutyl phosphate from D-ribulose 5-phosphate: step 1/1.</text>
</comment>
<name>A0ABS5Q0Q4_9PSED</name>
<comment type="similarity">
    <text evidence="7">In the C-terminal section; belongs to the GTP cyclohydrolase II family.</text>
</comment>
<evidence type="ECO:0000313" key="16">
    <source>
        <dbReference type="EMBL" id="MBS7662068.1"/>
    </source>
</evidence>
<dbReference type="Pfam" id="PF00926">
    <property type="entry name" value="DHBP_synthase"/>
    <property type="match status" value="1"/>
</dbReference>
<gene>
    <name evidence="16" type="ORF">I0D00_08975</name>
</gene>
<keyword evidence="17" id="KW-1185">Reference proteome</keyword>
<evidence type="ECO:0000256" key="6">
    <source>
        <dbReference type="ARBA" id="ARBA00005520"/>
    </source>
</evidence>
<reference evidence="16 17" key="1">
    <citation type="journal article" date="2021" name="Syst. Appl. Microbiol.">
        <title>Pseudomonas lalucatii sp. nov. isolated from Vallgornera, a karstic cave in Mallorca, Western Mediterranean.</title>
        <authorList>
            <person name="Busquets A."/>
            <person name="Mulet M."/>
            <person name="Gomila M."/>
            <person name="Garcia-Valdes E."/>
        </authorList>
    </citation>
    <scope>NUCLEOTIDE SEQUENCE [LARGE SCALE GENOMIC DNA]</scope>
    <source>
        <strain evidence="16 17">R1b54</strain>
    </source>
</reference>
<organism evidence="16 17">
    <name type="scientific">Pseudomonas lalucatii</name>
    <dbReference type="NCBI Taxonomy" id="1424203"/>
    <lineage>
        <taxon>Bacteria</taxon>
        <taxon>Pseudomonadati</taxon>
        <taxon>Pseudomonadota</taxon>
        <taxon>Gammaproteobacteria</taxon>
        <taxon>Pseudomonadales</taxon>
        <taxon>Pseudomonadaceae</taxon>
        <taxon>Pseudomonas</taxon>
    </lineage>
</organism>
<keyword evidence="12" id="KW-0460">Magnesium</keyword>
<evidence type="ECO:0000256" key="11">
    <source>
        <dbReference type="ARBA" id="ARBA00022723"/>
    </source>
</evidence>
<dbReference type="SUPFAM" id="SSF55821">
    <property type="entry name" value="YrdC/RibB"/>
    <property type="match status" value="1"/>
</dbReference>
<dbReference type="Proteomes" id="UP001196601">
    <property type="component" value="Unassembled WGS sequence"/>
</dbReference>
<keyword evidence="11" id="KW-0479">Metal-binding</keyword>
<dbReference type="SUPFAM" id="SSF142695">
    <property type="entry name" value="RibA-like"/>
    <property type="match status" value="1"/>
</dbReference>
<evidence type="ECO:0000256" key="14">
    <source>
        <dbReference type="ARBA" id="ARBA00023239"/>
    </source>
</evidence>
<dbReference type="EC" id="4.1.99.12" evidence="8"/>
<keyword evidence="13" id="KW-0464">Manganese</keyword>
<dbReference type="PANTHER" id="PTHR21327">
    <property type="entry name" value="GTP CYCLOHYDROLASE II-RELATED"/>
    <property type="match status" value="1"/>
</dbReference>
<protein>
    <recommendedName>
        <fullName evidence="9">3,4-dihydroxy-2-butanone 4-phosphate synthase</fullName>
        <ecNumber evidence="8">4.1.99.12</ecNumber>
    </recommendedName>
</protein>
<evidence type="ECO:0000256" key="1">
    <source>
        <dbReference type="ARBA" id="ARBA00000141"/>
    </source>
</evidence>
<comment type="caution">
    <text evidence="16">The sequence shown here is derived from an EMBL/GenBank/DDBJ whole genome shotgun (WGS) entry which is preliminary data.</text>
</comment>
<accession>A0ABS5Q0Q4</accession>
<comment type="cofactor">
    <cofactor evidence="3">
        <name>Mg(2+)</name>
        <dbReference type="ChEBI" id="CHEBI:18420"/>
    </cofactor>
</comment>
<evidence type="ECO:0000256" key="3">
    <source>
        <dbReference type="ARBA" id="ARBA00001946"/>
    </source>
</evidence>
<evidence type="ECO:0000256" key="4">
    <source>
        <dbReference type="ARBA" id="ARBA00002284"/>
    </source>
</evidence>
<comment type="similarity">
    <text evidence="6">In the N-terminal section; belongs to the DHBP synthase family.</text>
</comment>
<comment type="function">
    <text evidence="4">Catalyzes the conversion of D-ribulose 5-phosphate to formate and 3,4-dihydroxy-2-butanone 4-phosphate.</text>
</comment>
<evidence type="ECO:0000256" key="7">
    <source>
        <dbReference type="ARBA" id="ARBA00008976"/>
    </source>
</evidence>
<dbReference type="PIRSF" id="PIRSF001259">
    <property type="entry name" value="RibA"/>
    <property type="match status" value="1"/>
</dbReference>
<sequence>MQLNSIQELLEALRHGEMVVLSDDEQHTDGVLLMAAEQVDAEAINFMAVQARGLISLALTEERCRTLGLGLMVPHSRAPHGQGFTVSIEAAEGVSTGISAADRARSVQVAVDPASRPGDLVQPGHIFPIQAQPGGVMNRAGPAEAACDLTRLAGLLPAAILVSILDEAGEMAQGETLLQFAQQHGLKIGSIAELIHYRILHEGCIQHSGEYPLRTRHGEFRVLTYQDAYRGQLHLALVKGRVDSHRPTLVRVQAVETLRDALGCEPESGPAQWNLDRAMAQIAAEGSGVVVLLAQRETPDGLFEQLCQQSAGKPRPPQFAQRTLGIGAQILRDLNVRKMRLLSSPVPYKAVAGFELEVVEFVPFQALAD</sequence>
<evidence type="ECO:0000256" key="12">
    <source>
        <dbReference type="ARBA" id="ARBA00022842"/>
    </source>
</evidence>
<comment type="catalytic activity">
    <reaction evidence="1">
        <text>D-ribulose 5-phosphate = (2S)-2-hydroxy-3-oxobutyl phosphate + formate + H(+)</text>
        <dbReference type="Rhea" id="RHEA:18457"/>
        <dbReference type="ChEBI" id="CHEBI:15378"/>
        <dbReference type="ChEBI" id="CHEBI:15740"/>
        <dbReference type="ChEBI" id="CHEBI:58121"/>
        <dbReference type="ChEBI" id="CHEBI:58830"/>
        <dbReference type="EC" id="4.1.99.12"/>
    </reaction>
</comment>
<evidence type="ECO:0000256" key="8">
    <source>
        <dbReference type="ARBA" id="ARBA00012153"/>
    </source>
</evidence>
<dbReference type="Gene3D" id="3.40.50.10990">
    <property type="entry name" value="GTP cyclohydrolase II"/>
    <property type="match status" value="1"/>
</dbReference>
<keyword evidence="14" id="KW-0456">Lyase</keyword>
<dbReference type="Pfam" id="PF00925">
    <property type="entry name" value="GTP_cyclohydro2"/>
    <property type="match status" value="1"/>
</dbReference>
<feature type="domain" description="GTP cyclohydrolase II" evidence="15">
    <location>
        <begin position="210"/>
        <end position="363"/>
    </location>
</feature>
<evidence type="ECO:0000256" key="5">
    <source>
        <dbReference type="ARBA" id="ARBA00004904"/>
    </source>
</evidence>
<evidence type="ECO:0000256" key="10">
    <source>
        <dbReference type="ARBA" id="ARBA00022619"/>
    </source>
</evidence>
<dbReference type="InterPro" id="IPR036144">
    <property type="entry name" value="RibA-like_sf"/>
</dbReference>
<comment type="cofactor">
    <cofactor evidence="2">
        <name>Mn(2+)</name>
        <dbReference type="ChEBI" id="CHEBI:29035"/>
    </cofactor>
</comment>
<dbReference type="InterPro" id="IPR032677">
    <property type="entry name" value="GTP_cyclohydro_II"/>
</dbReference>
<dbReference type="InterPro" id="IPR000422">
    <property type="entry name" value="DHBP_synthase_RibB"/>
</dbReference>
<evidence type="ECO:0000256" key="9">
    <source>
        <dbReference type="ARBA" id="ARBA00018836"/>
    </source>
</evidence>
<evidence type="ECO:0000256" key="2">
    <source>
        <dbReference type="ARBA" id="ARBA00001936"/>
    </source>
</evidence>
<dbReference type="PANTHER" id="PTHR21327:SF34">
    <property type="entry name" value="3,4-DIHYDROXY-2-BUTANONE 4-PHOSPHATE SYNTHASE"/>
    <property type="match status" value="1"/>
</dbReference>
<dbReference type="Gene3D" id="3.90.870.10">
    <property type="entry name" value="DHBP synthase"/>
    <property type="match status" value="1"/>
</dbReference>
<evidence type="ECO:0000256" key="13">
    <source>
        <dbReference type="ARBA" id="ARBA00023211"/>
    </source>
</evidence>
<proteinExistence type="inferred from homology"/>